<dbReference type="Proteomes" id="UP000053766">
    <property type="component" value="Unassembled WGS sequence"/>
</dbReference>
<dbReference type="AlphaFoldDB" id="A0A0D8XSS7"/>
<dbReference type="OrthoDB" id="67317at2759"/>
<accession>A0A0D8XSS7</accession>
<evidence type="ECO:0000313" key="2">
    <source>
        <dbReference type="Proteomes" id="UP000053766"/>
    </source>
</evidence>
<protein>
    <submittedName>
        <fullName evidence="1">Uncharacterized protein</fullName>
    </submittedName>
</protein>
<reference evidence="1 2" key="1">
    <citation type="submission" date="2013-11" db="EMBL/GenBank/DDBJ databases">
        <title>Draft genome of the bovine lungworm Dictyocaulus viviparus.</title>
        <authorList>
            <person name="Mitreva M."/>
        </authorList>
    </citation>
    <scope>NUCLEOTIDE SEQUENCE [LARGE SCALE GENOMIC DNA]</scope>
    <source>
        <strain evidence="1 2">HannoverDv2000</strain>
    </source>
</reference>
<dbReference type="EMBL" id="KN716408">
    <property type="protein sequence ID" value="KJH45431.1"/>
    <property type="molecule type" value="Genomic_DNA"/>
</dbReference>
<evidence type="ECO:0000313" key="1">
    <source>
        <dbReference type="EMBL" id="KJH45431.1"/>
    </source>
</evidence>
<gene>
    <name evidence="1" type="ORF">DICVIV_08510</name>
</gene>
<reference evidence="2" key="2">
    <citation type="journal article" date="2016" name="Sci. Rep.">
        <title>Dictyocaulus viviparus genome, variome and transcriptome elucidate lungworm biology and support future intervention.</title>
        <authorList>
            <person name="McNulty S.N."/>
            <person name="Strube C."/>
            <person name="Rosa B.A."/>
            <person name="Martin J.C."/>
            <person name="Tyagi R."/>
            <person name="Choi Y.J."/>
            <person name="Wang Q."/>
            <person name="Hallsworth Pepin K."/>
            <person name="Zhang X."/>
            <person name="Ozersky P."/>
            <person name="Wilson R.K."/>
            <person name="Sternberg P.W."/>
            <person name="Gasser R.B."/>
            <person name="Mitreva M."/>
        </authorList>
    </citation>
    <scope>NUCLEOTIDE SEQUENCE [LARGE SCALE GENOMIC DNA]</scope>
    <source>
        <strain evidence="2">HannoverDv2000</strain>
    </source>
</reference>
<proteinExistence type="predicted"/>
<name>A0A0D8XSS7_DICVI</name>
<dbReference type="STRING" id="29172.A0A0D8XSS7"/>
<organism evidence="1 2">
    <name type="scientific">Dictyocaulus viviparus</name>
    <name type="common">Bovine lungworm</name>
    <dbReference type="NCBI Taxonomy" id="29172"/>
    <lineage>
        <taxon>Eukaryota</taxon>
        <taxon>Metazoa</taxon>
        <taxon>Ecdysozoa</taxon>
        <taxon>Nematoda</taxon>
        <taxon>Chromadorea</taxon>
        <taxon>Rhabditida</taxon>
        <taxon>Rhabditina</taxon>
        <taxon>Rhabditomorpha</taxon>
        <taxon>Strongyloidea</taxon>
        <taxon>Metastrongylidae</taxon>
        <taxon>Dictyocaulus</taxon>
    </lineage>
</organism>
<keyword evidence="2" id="KW-1185">Reference proteome</keyword>
<sequence>MIYMGVVQPQISYCDYLHFEVVEMRKVCPLMGPKMSAFWCGKCSLYLRDIENKYSEKAMQCWIAAGMYGVTLILLEDPIFIDRQGLIKYQKFQHERSRGS</sequence>